<evidence type="ECO:0000313" key="2">
    <source>
        <dbReference type="EMBL" id="EFW05308.1"/>
    </source>
</evidence>
<keyword evidence="3" id="KW-1185">Reference proteome</keyword>
<dbReference type="Proteomes" id="UP000003157">
    <property type="component" value="Unassembled WGS sequence"/>
</dbReference>
<proteinExistence type="predicted"/>
<dbReference type="AlphaFoldDB" id="E7G9L4"/>
<evidence type="ECO:0000256" key="1">
    <source>
        <dbReference type="SAM" id="Phobius"/>
    </source>
</evidence>
<dbReference type="EMBL" id="ADKX01000026">
    <property type="protein sequence ID" value="EFW05308.1"/>
    <property type="molecule type" value="Genomic_DNA"/>
</dbReference>
<keyword evidence="1" id="KW-1133">Transmembrane helix</keyword>
<evidence type="ECO:0000313" key="3">
    <source>
        <dbReference type="Proteomes" id="UP000003157"/>
    </source>
</evidence>
<feature type="transmembrane region" description="Helical" evidence="1">
    <location>
        <begin position="6"/>
        <end position="26"/>
    </location>
</feature>
<keyword evidence="1" id="KW-0472">Membrane</keyword>
<accession>E7G9L4</accession>
<keyword evidence="1" id="KW-0812">Transmembrane</keyword>
<organism evidence="2 3">
    <name type="scientific">Coprobacillus cateniformis</name>
    <dbReference type="NCBI Taxonomy" id="100884"/>
    <lineage>
        <taxon>Bacteria</taxon>
        <taxon>Bacillati</taxon>
        <taxon>Bacillota</taxon>
        <taxon>Erysipelotrichia</taxon>
        <taxon>Erysipelotrichales</taxon>
        <taxon>Coprobacillaceae</taxon>
        <taxon>Coprobacillus</taxon>
    </lineage>
</organism>
<name>E7G9L4_9FIRM</name>
<reference evidence="2 3" key="1">
    <citation type="submission" date="2010-12" db="EMBL/GenBank/DDBJ databases">
        <title>The Genome Sequence of Coprobacillus sp. strain 29_1.</title>
        <authorList>
            <consortium name="The Broad Institute Genome Sequencing Platform"/>
            <person name="Earl A."/>
            <person name="Ward D."/>
            <person name="Feldgarden M."/>
            <person name="Gevers D."/>
            <person name="Daigneault M."/>
            <person name="Sibley C.D."/>
            <person name="White A."/>
            <person name="Strauss J."/>
            <person name="Allen-Vercoe E."/>
            <person name="Young S.K."/>
            <person name="Zeng Q."/>
            <person name="Gargeya S."/>
            <person name="Fitzgerald M."/>
            <person name="Haas B."/>
            <person name="Abouelleil A."/>
            <person name="Alvarado L."/>
            <person name="Arachchi H.M."/>
            <person name="Berlin A."/>
            <person name="Brown A."/>
            <person name="Chapman S.B."/>
            <person name="Chen Z."/>
            <person name="Dunbar C."/>
            <person name="Freedman E."/>
            <person name="Gearin G."/>
            <person name="Gellesch M."/>
            <person name="Goldberg J."/>
            <person name="Griggs A."/>
            <person name="Gujja S."/>
            <person name="Heilman E."/>
            <person name="Heiman D."/>
            <person name="Howarth C."/>
            <person name="Larson L."/>
            <person name="Lui A."/>
            <person name="MacDonald P.J.P."/>
            <person name="Mehta T."/>
            <person name="Montmayeur A."/>
            <person name="Murphy C."/>
            <person name="Neiman D."/>
            <person name="Pearson M."/>
            <person name="Priest M."/>
            <person name="Roberts A."/>
            <person name="Saif S."/>
            <person name="Shea T."/>
            <person name="Shenoy N."/>
            <person name="Sisk P."/>
            <person name="Stolte C."/>
            <person name="Sykes S."/>
            <person name="White J."/>
            <person name="Yandava C."/>
            <person name="Nusbaum C."/>
            <person name="Birren B."/>
        </authorList>
    </citation>
    <scope>NUCLEOTIDE SEQUENCE [LARGE SCALE GENOMIC DNA]</scope>
    <source>
        <strain evidence="2 3">29_1</strain>
    </source>
</reference>
<comment type="caution">
    <text evidence="2">The sequence shown here is derived from an EMBL/GenBank/DDBJ whole genome shotgun (WGS) entry which is preliminary data.</text>
</comment>
<gene>
    <name evidence="2" type="ORF">HMPREF9488_01453</name>
</gene>
<sequence length="57" mass="6799">MNKENVIITLTNCFIFIISSSLYQFFQINYIIEKIEKQFNQYTNNKLMNSSFHSLAL</sequence>
<dbReference type="HOGENOM" id="CLU_2988902_0_0_9"/>
<protein>
    <submittedName>
        <fullName evidence="2">Uncharacterized protein</fullName>
    </submittedName>
</protein>